<evidence type="ECO:0000256" key="1">
    <source>
        <dbReference type="ARBA" id="ARBA00001946"/>
    </source>
</evidence>
<dbReference type="GO" id="GO:0046872">
    <property type="term" value="F:metal ion binding"/>
    <property type="evidence" value="ECO:0007669"/>
    <property type="project" value="UniProtKB-KW"/>
</dbReference>
<evidence type="ECO:0000256" key="6">
    <source>
        <dbReference type="ARBA" id="ARBA00022801"/>
    </source>
</evidence>
<dbReference type="NCBIfam" id="NF001299">
    <property type="entry name" value="PRK00241.1"/>
    <property type="match status" value="1"/>
</dbReference>
<evidence type="ECO:0000256" key="9">
    <source>
        <dbReference type="ARBA" id="ARBA00023679"/>
    </source>
</evidence>
<dbReference type="KEGG" id="pry:Prubr_14430"/>
<dbReference type="PROSITE" id="PS00893">
    <property type="entry name" value="NUDIX_BOX"/>
    <property type="match status" value="1"/>
</dbReference>
<evidence type="ECO:0000256" key="10">
    <source>
        <dbReference type="RuleBase" id="RU003476"/>
    </source>
</evidence>
<dbReference type="PANTHER" id="PTHR42904:SF6">
    <property type="entry name" value="NAD-CAPPED RNA HYDROLASE NUDT12"/>
    <property type="match status" value="1"/>
</dbReference>
<dbReference type="Pfam" id="PF09297">
    <property type="entry name" value="Zn_ribbon_NUD"/>
    <property type="match status" value="1"/>
</dbReference>
<comment type="cofactor">
    <cofactor evidence="2">
        <name>Zn(2+)</name>
        <dbReference type="ChEBI" id="CHEBI:29105"/>
    </cofactor>
</comment>
<dbReference type="GO" id="GO:0006742">
    <property type="term" value="P:NADP+ catabolic process"/>
    <property type="evidence" value="ECO:0007669"/>
    <property type="project" value="TreeGrafter"/>
</dbReference>
<accession>A0A810MTW7</accession>
<sequence>MTVPSPRPPAGSVAGGRFVPDALNSGPASPDDLCLLVDGRKLLVASAGGFPAVRDLPAGTEWIPLGTLDGARVWAGALPTPQAVPAAEAATTEAAVAGAPGLARPAPAPADGALGDWLGWPRVAAELGEPYAALASRALQVMTWRRTHRFCGACATELADVPGEHARRCPSCAVYVPMQLSPAVLAAIRRPGPVGGVDELLLVRHTYGPTEIWALVAGFVEAGESLEEAVHREVGEEVGLTVDRVTYFGSQPWAMSGPGVVLAGFHAVCAAGAEPVVDGTELADARWFPLDRLPDEIPPTYSISRWLIDDAVRTAAPRS</sequence>
<dbReference type="Gene3D" id="3.90.79.10">
    <property type="entry name" value="Nucleoside Triphosphate Pyrophosphohydrolase"/>
    <property type="match status" value="1"/>
</dbReference>
<dbReference type="InterPro" id="IPR049734">
    <property type="entry name" value="NudC-like_C"/>
</dbReference>
<evidence type="ECO:0000256" key="2">
    <source>
        <dbReference type="ARBA" id="ARBA00001947"/>
    </source>
</evidence>
<keyword evidence="6 10" id="KW-0378">Hydrolase</keyword>
<dbReference type="InterPro" id="IPR000086">
    <property type="entry name" value="NUDIX_hydrolase_dom"/>
</dbReference>
<dbReference type="InterPro" id="IPR020476">
    <property type="entry name" value="Nudix_hydrolase"/>
</dbReference>
<comment type="catalytic activity">
    <reaction evidence="9">
        <text>a 5'-end NAD(+)-phospho-ribonucleoside in mRNA + H2O = a 5'-end phospho-adenosine-phospho-ribonucleoside in mRNA + beta-nicotinamide D-ribonucleotide + 2 H(+)</text>
        <dbReference type="Rhea" id="RHEA:60876"/>
        <dbReference type="Rhea" id="RHEA-COMP:15698"/>
        <dbReference type="Rhea" id="RHEA-COMP:15719"/>
        <dbReference type="ChEBI" id="CHEBI:14649"/>
        <dbReference type="ChEBI" id="CHEBI:15377"/>
        <dbReference type="ChEBI" id="CHEBI:15378"/>
        <dbReference type="ChEBI" id="CHEBI:144029"/>
        <dbReference type="ChEBI" id="CHEBI:144051"/>
    </reaction>
    <physiologicalReaction direction="left-to-right" evidence="9">
        <dbReference type="Rhea" id="RHEA:60877"/>
    </physiologicalReaction>
</comment>
<feature type="domain" description="Nudix hydrolase" evidence="11">
    <location>
        <begin position="179"/>
        <end position="309"/>
    </location>
</feature>
<gene>
    <name evidence="12" type="ORF">Prubr_14430</name>
</gene>
<dbReference type="GO" id="GO:0035529">
    <property type="term" value="F:NADH pyrophosphatase activity"/>
    <property type="evidence" value="ECO:0007669"/>
    <property type="project" value="TreeGrafter"/>
</dbReference>
<evidence type="ECO:0000256" key="5">
    <source>
        <dbReference type="ARBA" id="ARBA00022723"/>
    </source>
</evidence>
<evidence type="ECO:0000313" key="13">
    <source>
        <dbReference type="Proteomes" id="UP000680866"/>
    </source>
</evidence>
<dbReference type="InterPro" id="IPR050241">
    <property type="entry name" value="NAD-cap_RNA_hydrolase_NudC"/>
</dbReference>
<keyword evidence="7" id="KW-0460">Magnesium</keyword>
<proteinExistence type="inferred from homology"/>
<keyword evidence="5" id="KW-0479">Metal-binding</keyword>
<comment type="similarity">
    <text evidence="3">Belongs to the Nudix hydrolase family. NudC subfamily.</text>
</comment>
<dbReference type="SUPFAM" id="SSF55811">
    <property type="entry name" value="Nudix"/>
    <property type="match status" value="1"/>
</dbReference>
<dbReference type="InterPro" id="IPR020084">
    <property type="entry name" value="NUDIX_hydrolase_CS"/>
</dbReference>
<evidence type="ECO:0000256" key="7">
    <source>
        <dbReference type="ARBA" id="ARBA00022842"/>
    </source>
</evidence>
<evidence type="ECO:0000313" key="12">
    <source>
        <dbReference type="EMBL" id="BCJ64422.1"/>
    </source>
</evidence>
<dbReference type="GO" id="GO:0005829">
    <property type="term" value="C:cytosol"/>
    <property type="evidence" value="ECO:0007669"/>
    <property type="project" value="TreeGrafter"/>
</dbReference>
<keyword evidence="8" id="KW-0520">NAD</keyword>
<protein>
    <recommendedName>
        <fullName evidence="4">NAD(+) diphosphatase</fullName>
        <ecNumber evidence="4">3.6.1.22</ecNumber>
    </recommendedName>
</protein>
<dbReference type="InterPro" id="IPR015797">
    <property type="entry name" value="NUDIX_hydrolase-like_dom_sf"/>
</dbReference>
<comment type="cofactor">
    <cofactor evidence="1">
        <name>Mg(2+)</name>
        <dbReference type="ChEBI" id="CHEBI:18420"/>
    </cofactor>
</comment>
<dbReference type="CDD" id="cd03429">
    <property type="entry name" value="NUDIX_NADH_pyrophosphatase_Nudt13"/>
    <property type="match status" value="1"/>
</dbReference>
<dbReference type="EC" id="3.6.1.22" evidence="4"/>
<evidence type="ECO:0000256" key="8">
    <source>
        <dbReference type="ARBA" id="ARBA00023027"/>
    </source>
</evidence>
<dbReference type="Pfam" id="PF00293">
    <property type="entry name" value="NUDIX"/>
    <property type="match status" value="1"/>
</dbReference>
<evidence type="ECO:0000256" key="3">
    <source>
        <dbReference type="ARBA" id="ARBA00009595"/>
    </source>
</evidence>
<dbReference type="GO" id="GO:0019677">
    <property type="term" value="P:NAD+ catabolic process"/>
    <property type="evidence" value="ECO:0007669"/>
    <property type="project" value="TreeGrafter"/>
</dbReference>
<dbReference type="Gene3D" id="3.90.79.20">
    <property type="match status" value="1"/>
</dbReference>
<name>A0A810MTW7_9ACTN</name>
<reference evidence="12" key="1">
    <citation type="submission" date="2020-08" db="EMBL/GenBank/DDBJ databases">
        <title>Whole genome shotgun sequence of Polymorphospora rubra NBRC 101157.</title>
        <authorList>
            <person name="Komaki H."/>
            <person name="Tamura T."/>
        </authorList>
    </citation>
    <scope>NUCLEOTIDE SEQUENCE</scope>
    <source>
        <strain evidence="12">NBRC 101157</strain>
    </source>
</reference>
<dbReference type="EMBL" id="AP023359">
    <property type="protein sequence ID" value="BCJ64422.1"/>
    <property type="molecule type" value="Genomic_DNA"/>
</dbReference>
<evidence type="ECO:0000259" key="11">
    <source>
        <dbReference type="PROSITE" id="PS51462"/>
    </source>
</evidence>
<evidence type="ECO:0000256" key="4">
    <source>
        <dbReference type="ARBA" id="ARBA00012381"/>
    </source>
</evidence>
<organism evidence="12 13">
    <name type="scientific">Polymorphospora rubra</name>
    <dbReference type="NCBI Taxonomy" id="338584"/>
    <lineage>
        <taxon>Bacteria</taxon>
        <taxon>Bacillati</taxon>
        <taxon>Actinomycetota</taxon>
        <taxon>Actinomycetes</taxon>
        <taxon>Micromonosporales</taxon>
        <taxon>Micromonosporaceae</taxon>
        <taxon>Polymorphospora</taxon>
    </lineage>
</organism>
<dbReference type="Proteomes" id="UP000680866">
    <property type="component" value="Chromosome"/>
</dbReference>
<dbReference type="PROSITE" id="PS51462">
    <property type="entry name" value="NUDIX"/>
    <property type="match status" value="1"/>
</dbReference>
<keyword evidence="13" id="KW-1185">Reference proteome</keyword>
<dbReference type="InterPro" id="IPR015376">
    <property type="entry name" value="Znr_NADH_PPase"/>
</dbReference>
<dbReference type="AlphaFoldDB" id="A0A810MTW7"/>
<dbReference type="PANTHER" id="PTHR42904">
    <property type="entry name" value="NUDIX HYDROLASE, NUDC SUBFAMILY"/>
    <property type="match status" value="1"/>
</dbReference>
<dbReference type="PRINTS" id="PR00502">
    <property type="entry name" value="NUDIXFAMILY"/>
</dbReference>